<dbReference type="Gene3D" id="3.40.50.720">
    <property type="entry name" value="NAD(P)-binding Rossmann-like Domain"/>
    <property type="match status" value="1"/>
</dbReference>
<protein>
    <submittedName>
        <fullName evidence="9">NAD(P)-dependent alcohol dehydrogenase</fullName>
    </submittedName>
</protein>
<evidence type="ECO:0000313" key="9">
    <source>
        <dbReference type="EMBL" id="NMN97871.1"/>
    </source>
</evidence>
<evidence type="ECO:0000313" key="10">
    <source>
        <dbReference type="Proteomes" id="UP000535543"/>
    </source>
</evidence>
<keyword evidence="10" id="KW-1185">Reference proteome</keyword>
<gene>
    <name evidence="9" type="ORF">FGL95_22795</name>
</gene>
<dbReference type="GO" id="GO:0016616">
    <property type="term" value="F:oxidoreductase activity, acting on the CH-OH group of donors, NAD or NADP as acceptor"/>
    <property type="evidence" value="ECO:0007669"/>
    <property type="project" value="InterPro"/>
</dbReference>
<dbReference type="Gene3D" id="3.90.180.10">
    <property type="entry name" value="Medium-chain alcohol dehydrogenases, catalytic domain"/>
    <property type="match status" value="1"/>
</dbReference>
<dbReference type="GO" id="GO:0008270">
    <property type="term" value="F:zinc ion binding"/>
    <property type="evidence" value="ECO:0007669"/>
    <property type="project" value="InterPro"/>
</dbReference>
<dbReference type="InterPro" id="IPR002328">
    <property type="entry name" value="ADH_Zn_CS"/>
</dbReference>
<evidence type="ECO:0000256" key="5">
    <source>
        <dbReference type="ARBA" id="ARBA00023002"/>
    </source>
</evidence>
<evidence type="ECO:0000256" key="6">
    <source>
        <dbReference type="RuleBase" id="RU361277"/>
    </source>
</evidence>
<dbReference type="SUPFAM" id="SSF51735">
    <property type="entry name" value="NAD(P)-binding Rossmann-fold domains"/>
    <property type="match status" value="1"/>
</dbReference>
<dbReference type="Pfam" id="PF08240">
    <property type="entry name" value="ADH_N"/>
    <property type="match status" value="1"/>
</dbReference>
<dbReference type="PROSITE" id="PS00059">
    <property type="entry name" value="ADH_ZINC"/>
    <property type="match status" value="1"/>
</dbReference>
<comment type="caution">
    <text evidence="9">The sequence shown here is derived from an EMBL/GenBank/DDBJ whole genome shotgun (WGS) entry which is preliminary data.</text>
</comment>
<keyword evidence="5" id="KW-0560">Oxidoreductase</keyword>
<dbReference type="PANTHER" id="PTHR43161">
    <property type="entry name" value="SORBITOL DEHYDROGENASE"/>
    <property type="match status" value="1"/>
</dbReference>
<dbReference type="InterPro" id="IPR045306">
    <property type="entry name" value="SDH-like"/>
</dbReference>
<dbReference type="Proteomes" id="UP000535543">
    <property type="component" value="Unassembled WGS sequence"/>
</dbReference>
<evidence type="ECO:0000256" key="1">
    <source>
        <dbReference type="ARBA" id="ARBA00001947"/>
    </source>
</evidence>
<evidence type="ECO:0000256" key="2">
    <source>
        <dbReference type="ARBA" id="ARBA00008072"/>
    </source>
</evidence>
<dbReference type="SUPFAM" id="SSF50129">
    <property type="entry name" value="GroES-like"/>
    <property type="match status" value="1"/>
</dbReference>
<evidence type="ECO:0000259" key="7">
    <source>
        <dbReference type="Pfam" id="PF00107"/>
    </source>
</evidence>
<feature type="domain" description="Alcohol dehydrogenase-like C-terminal" evidence="7">
    <location>
        <begin position="175"/>
        <end position="294"/>
    </location>
</feature>
<keyword evidence="3 6" id="KW-0479">Metal-binding</keyword>
<dbReference type="AlphaFoldDB" id="A0A848KI87"/>
<evidence type="ECO:0000259" key="8">
    <source>
        <dbReference type="Pfam" id="PF08240"/>
    </source>
</evidence>
<keyword evidence="4 6" id="KW-0862">Zinc</keyword>
<evidence type="ECO:0000256" key="4">
    <source>
        <dbReference type="ARBA" id="ARBA00022833"/>
    </source>
</evidence>
<reference evidence="9 10" key="1">
    <citation type="submission" date="2019-05" db="EMBL/GenBank/DDBJ databases">
        <authorList>
            <person name="Lee S.D."/>
        </authorList>
    </citation>
    <scope>NUCLEOTIDE SEQUENCE [LARGE SCALE GENOMIC DNA]</scope>
    <source>
        <strain evidence="9 10">YC2-7</strain>
    </source>
</reference>
<comment type="similarity">
    <text evidence="2 6">Belongs to the zinc-containing alcohol dehydrogenase family.</text>
</comment>
<sequence length="338" mass="35438">MLASVLVEPGQVEVRRRPVPQPARDDVLVEVSVVGVCGSDAHYFRHGRIGEYVVTAPIVLGHEAAGRIVAVGDDVPKSRIGERVSIEPQRPDPASSETRRGLYNLCPHLQFYATPPVDGALCEFVTIQSAFAHAVPDGMSDDSAALLEPLSVGIAAVRKAGIEAGAHVLIAGAGPVGLVTAAVARAFGATRIVMSDPDPARRARATEFGATETIDPTTDSVRELAVDSFIDASGAPRAVVDGMFAVRPAGTVVLVGMGADEVSLPLSLLQNRELVLQGVFRYANTWPLAIELATSGAVDLDSMVTARFGLEEVAKALEADRIPGNIKAVVDVRRGGQS</sequence>
<proteinExistence type="inferred from homology"/>
<reference evidence="9 10" key="2">
    <citation type="submission" date="2020-06" db="EMBL/GenBank/DDBJ databases">
        <title>Antribacter stalactiti gen. nov., sp. nov., a new member of the family Nacardiaceae isolated from a cave.</title>
        <authorList>
            <person name="Kim I.S."/>
        </authorList>
    </citation>
    <scope>NUCLEOTIDE SEQUENCE [LARGE SCALE GENOMIC DNA]</scope>
    <source>
        <strain evidence="9 10">YC2-7</strain>
    </source>
</reference>
<dbReference type="RefSeq" id="WP_169591953.1">
    <property type="nucleotide sequence ID" value="NZ_VCQU01000009.1"/>
</dbReference>
<name>A0A848KI87_9NOCA</name>
<dbReference type="CDD" id="cd05285">
    <property type="entry name" value="sorbitol_DH"/>
    <property type="match status" value="1"/>
</dbReference>
<accession>A0A848KI87</accession>
<organism evidence="9 10">
    <name type="scientific">Antrihabitans stalactiti</name>
    <dbReference type="NCBI Taxonomy" id="2584121"/>
    <lineage>
        <taxon>Bacteria</taxon>
        <taxon>Bacillati</taxon>
        <taxon>Actinomycetota</taxon>
        <taxon>Actinomycetes</taxon>
        <taxon>Mycobacteriales</taxon>
        <taxon>Nocardiaceae</taxon>
        <taxon>Antrihabitans</taxon>
    </lineage>
</organism>
<dbReference type="InterPro" id="IPR036291">
    <property type="entry name" value="NAD(P)-bd_dom_sf"/>
</dbReference>
<dbReference type="PANTHER" id="PTHR43161:SF9">
    <property type="entry name" value="SORBITOL DEHYDROGENASE"/>
    <property type="match status" value="1"/>
</dbReference>
<dbReference type="InterPro" id="IPR011032">
    <property type="entry name" value="GroES-like_sf"/>
</dbReference>
<evidence type="ECO:0000256" key="3">
    <source>
        <dbReference type="ARBA" id="ARBA00022723"/>
    </source>
</evidence>
<dbReference type="InterPro" id="IPR013149">
    <property type="entry name" value="ADH-like_C"/>
</dbReference>
<feature type="domain" description="Alcohol dehydrogenase-like N-terminal" evidence="8">
    <location>
        <begin position="24"/>
        <end position="137"/>
    </location>
</feature>
<dbReference type="InterPro" id="IPR013154">
    <property type="entry name" value="ADH-like_N"/>
</dbReference>
<dbReference type="Pfam" id="PF00107">
    <property type="entry name" value="ADH_zinc_N"/>
    <property type="match status" value="1"/>
</dbReference>
<comment type="cofactor">
    <cofactor evidence="1 6">
        <name>Zn(2+)</name>
        <dbReference type="ChEBI" id="CHEBI:29105"/>
    </cofactor>
</comment>
<dbReference type="EMBL" id="VCQU01000009">
    <property type="protein sequence ID" value="NMN97871.1"/>
    <property type="molecule type" value="Genomic_DNA"/>
</dbReference>